<proteinExistence type="predicted"/>
<dbReference type="Proteomes" id="UP001238163">
    <property type="component" value="Unassembled WGS sequence"/>
</dbReference>
<protein>
    <submittedName>
        <fullName evidence="2">Phosphoribosyl 1,2-cyclic phosphate phosphodiesterase</fullName>
        <ecNumber evidence="2">3.1.4.55</ecNumber>
    </submittedName>
</protein>
<dbReference type="EMBL" id="JAUSVL010000001">
    <property type="protein sequence ID" value="MDQ0288480.1"/>
    <property type="molecule type" value="Genomic_DNA"/>
</dbReference>
<reference evidence="2" key="1">
    <citation type="submission" date="2023-07" db="EMBL/GenBank/DDBJ databases">
        <title>Genomic Encyclopedia of Type Strains, Phase IV (KMG-IV): sequencing the most valuable type-strain genomes for metagenomic binning, comparative biology and taxonomic classification.</title>
        <authorList>
            <person name="Goeker M."/>
        </authorList>
    </citation>
    <scope>NUCLEOTIDE SEQUENCE</scope>
    <source>
        <strain evidence="2">DSM 24202</strain>
    </source>
</reference>
<dbReference type="AlphaFoldDB" id="A0AAE3VDP3"/>
<dbReference type="PANTHER" id="PTHR42663">
    <property type="entry name" value="HYDROLASE C777.06C-RELATED-RELATED"/>
    <property type="match status" value="1"/>
</dbReference>
<dbReference type="PANTHER" id="PTHR42663:SF6">
    <property type="entry name" value="HYDROLASE C777.06C-RELATED"/>
    <property type="match status" value="1"/>
</dbReference>
<dbReference type="Pfam" id="PF12706">
    <property type="entry name" value="Lactamase_B_2"/>
    <property type="match status" value="1"/>
</dbReference>
<dbReference type="GO" id="GO:0103043">
    <property type="term" value="F:phosphoribosyl 1,2-cyclic phosphate phosphodiesterase activity"/>
    <property type="evidence" value="ECO:0007669"/>
    <property type="project" value="UniProtKB-EC"/>
</dbReference>
<sequence>MRLQFLGTAAAEAIPALWCDCQTCATAKARGGKEIRRRCSYLIDADTMVDFGPDAFWQVTQFNIDLVNLRRIIFTHPHEDHLNPVDLYWRFTPHFSHVSNQLTIIGSQPVFDRILAHFHGVRPDHNFERFLLVPKVVQAGVPSSDGDIDLLPLAANHAPGLEPLVYVISRGGKRLLIANDTGWLPDASWQALADIKLDAAVIESTGTLKSADLRNGHLGLNTTVAFRDRLRDMGCIQANTPVVTNHFSHNGAMNHAEMVDTYGKHGITVACDGMILDI</sequence>
<accession>A0AAE3VDP3</accession>
<evidence type="ECO:0000259" key="1">
    <source>
        <dbReference type="Pfam" id="PF12706"/>
    </source>
</evidence>
<dbReference type="Gene3D" id="3.60.15.10">
    <property type="entry name" value="Ribonuclease Z/Hydroxyacylglutathione hydrolase-like"/>
    <property type="match status" value="1"/>
</dbReference>
<dbReference type="EC" id="3.1.4.55" evidence="2"/>
<dbReference type="InterPro" id="IPR036866">
    <property type="entry name" value="RibonucZ/Hydroxyglut_hydro"/>
</dbReference>
<dbReference type="RefSeq" id="WP_307259808.1">
    <property type="nucleotide sequence ID" value="NZ_JAUSVL010000001.1"/>
</dbReference>
<keyword evidence="3" id="KW-1185">Reference proteome</keyword>
<keyword evidence="2" id="KW-0378">Hydrolase</keyword>
<name>A0AAE3VDP3_9BACT</name>
<evidence type="ECO:0000313" key="2">
    <source>
        <dbReference type="EMBL" id="MDQ0288480.1"/>
    </source>
</evidence>
<evidence type="ECO:0000313" key="3">
    <source>
        <dbReference type="Proteomes" id="UP001238163"/>
    </source>
</evidence>
<comment type="caution">
    <text evidence="2">The sequence shown here is derived from an EMBL/GenBank/DDBJ whole genome shotgun (WGS) entry which is preliminary data.</text>
</comment>
<organism evidence="2 3">
    <name type="scientific">Oligosphaera ethanolica</name>
    <dbReference type="NCBI Taxonomy" id="760260"/>
    <lineage>
        <taxon>Bacteria</taxon>
        <taxon>Pseudomonadati</taxon>
        <taxon>Lentisphaerota</taxon>
        <taxon>Oligosphaeria</taxon>
        <taxon>Oligosphaerales</taxon>
        <taxon>Oligosphaeraceae</taxon>
        <taxon>Oligosphaera</taxon>
    </lineage>
</organism>
<gene>
    <name evidence="2" type="ORF">J3R75_000587</name>
</gene>
<feature type="domain" description="Metallo-beta-lactamase" evidence="1">
    <location>
        <begin position="52"/>
        <end position="231"/>
    </location>
</feature>
<dbReference type="SUPFAM" id="SSF56281">
    <property type="entry name" value="Metallo-hydrolase/oxidoreductase"/>
    <property type="match status" value="1"/>
</dbReference>
<dbReference type="InterPro" id="IPR001279">
    <property type="entry name" value="Metallo-B-lactamas"/>
</dbReference>